<comment type="caution">
    <text evidence="3">The sequence shown here is derived from an EMBL/GenBank/DDBJ whole genome shotgun (WGS) entry which is preliminary data.</text>
</comment>
<feature type="region of interest" description="Disordered" evidence="1">
    <location>
        <begin position="263"/>
        <end position="294"/>
    </location>
</feature>
<feature type="compositionally biased region" description="Basic and acidic residues" evidence="1">
    <location>
        <begin position="420"/>
        <end position="449"/>
    </location>
</feature>
<organism evidence="3 4">
    <name type="scientific">Kitasatospora arboriphila</name>
    <dbReference type="NCBI Taxonomy" id="258052"/>
    <lineage>
        <taxon>Bacteria</taxon>
        <taxon>Bacillati</taxon>
        <taxon>Actinomycetota</taxon>
        <taxon>Actinomycetes</taxon>
        <taxon>Kitasatosporales</taxon>
        <taxon>Streptomycetaceae</taxon>
        <taxon>Kitasatospora</taxon>
    </lineage>
</organism>
<evidence type="ECO:0000313" key="4">
    <source>
        <dbReference type="Proteomes" id="UP001499987"/>
    </source>
</evidence>
<feature type="compositionally biased region" description="Basic and acidic residues" evidence="1">
    <location>
        <begin position="108"/>
        <end position="155"/>
    </location>
</feature>
<feature type="compositionally biased region" description="Basic and acidic residues" evidence="1">
    <location>
        <begin position="83"/>
        <end position="96"/>
    </location>
</feature>
<feature type="region of interest" description="Disordered" evidence="1">
    <location>
        <begin position="1"/>
        <end position="251"/>
    </location>
</feature>
<feature type="region of interest" description="Disordered" evidence="1">
    <location>
        <begin position="638"/>
        <end position="662"/>
    </location>
</feature>
<dbReference type="Pfam" id="PF15644">
    <property type="entry name" value="Gln_amidase"/>
    <property type="match status" value="1"/>
</dbReference>
<accession>A0ABP4ER39</accession>
<evidence type="ECO:0000256" key="1">
    <source>
        <dbReference type="SAM" id="MobiDB-lite"/>
    </source>
</evidence>
<dbReference type="EMBL" id="BAAALD010000118">
    <property type="protein sequence ID" value="GAA1120266.1"/>
    <property type="molecule type" value="Genomic_DNA"/>
</dbReference>
<sequence length="662" mass="71753">MNPGASVPPTTGTPGTGSANTPRTDRPTTGTPNGNRPADADRPTVPGQRNNPGPDRTDRPTNLGQQPTAGRPDPRVGPPRPDATSRPDPRADRPAADRPTSAPPRPDGTTRPDPRTDRPADGAPRQDPRAERPDDAPTRPDPRADRPEADRRNDHGGPTPNRDPEHATPDHKPADGATPDHKPADPDRPATADRPYGSPGGLVEPGHHDRERVENSVPRDADGKPQRHPDPEGDWPRAINGDPNAPGRHNNCVDVALATVDTYSGHPTPAAARTPDHDADGNPSDRGERGGRDRIENALGAKFSDMGDGKDAYRRLEDTLRREGHGSQAVIITRDADGRAHAWNAVNHNGKITYVDAQTGRRSNQPLHSGDHGVFAIPLGPDRRPATPERDPHHDASDTRPERRAPEEAAGKRTTSAPDYGERLDTDHKEAEDGYLKDPPAPERNRAGHEWQTLAASEQEDFGTSDLSRMVEAARADDAFFQHYAVPDSILTRHPNVGDLHESVQANYAAFKFVIEPDGAEQVLISRNWPARVKTVAPIADQPWTHAGHSEKVATEYLRGVQSNLTPPQRVKLIEVYSERAPCRQSGCARILYTTFGKVRVTHSVPHPDDGTSGAKMEAQVDKIVANRAQIIAENRRYYPSGNPAASAAQPTAVAEANENEE</sequence>
<gene>
    <name evidence="3" type="ORF">GCM10009663_69990</name>
</gene>
<feature type="domain" description="Tox-PL" evidence="2">
    <location>
        <begin position="250"/>
        <end position="360"/>
    </location>
</feature>
<feature type="compositionally biased region" description="Low complexity" evidence="1">
    <location>
        <begin position="645"/>
        <end position="662"/>
    </location>
</feature>
<dbReference type="InterPro" id="IPR028908">
    <property type="entry name" value="Tox-PL_dom"/>
</dbReference>
<feature type="compositionally biased region" description="Basic and acidic residues" evidence="1">
    <location>
        <begin position="205"/>
        <end position="235"/>
    </location>
</feature>
<feature type="compositionally biased region" description="Low complexity" evidence="1">
    <location>
        <begin position="1"/>
        <end position="35"/>
    </location>
</feature>
<dbReference type="InterPro" id="IPR032722">
    <property type="entry name" value="Deaminase_XOO_2897"/>
</dbReference>
<feature type="region of interest" description="Disordered" evidence="1">
    <location>
        <begin position="361"/>
        <end position="449"/>
    </location>
</feature>
<reference evidence="4" key="1">
    <citation type="journal article" date="2019" name="Int. J. Syst. Evol. Microbiol.">
        <title>The Global Catalogue of Microorganisms (GCM) 10K type strain sequencing project: providing services to taxonomists for standard genome sequencing and annotation.</title>
        <authorList>
            <consortium name="The Broad Institute Genomics Platform"/>
            <consortium name="The Broad Institute Genome Sequencing Center for Infectious Disease"/>
            <person name="Wu L."/>
            <person name="Ma J."/>
        </authorList>
    </citation>
    <scope>NUCLEOTIDE SEQUENCE [LARGE SCALE GENOMIC DNA]</scope>
    <source>
        <strain evidence="4">JCM 13002</strain>
    </source>
</reference>
<feature type="compositionally biased region" description="Basic and acidic residues" evidence="1">
    <location>
        <begin position="162"/>
        <end position="191"/>
    </location>
</feature>
<evidence type="ECO:0000313" key="3">
    <source>
        <dbReference type="EMBL" id="GAA1120266.1"/>
    </source>
</evidence>
<dbReference type="Proteomes" id="UP001499987">
    <property type="component" value="Unassembled WGS sequence"/>
</dbReference>
<dbReference type="Pfam" id="PF14440">
    <property type="entry name" value="XOO_2897-deam"/>
    <property type="match status" value="1"/>
</dbReference>
<feature type="compositionally biased region" description="Basic and acidic residues" evidence="1">
    <location>
        <begin position="381"/>
        <end position="411"/>
    </location>
</feature>
<protein>
    <recommendedName>
        <fullName evidence="2">Tox-PL domain-containing protein</fullName>
    </recommendedName>
</protein>
<feature type="compositionally biased region" description="Basic and acidic residues" evidence="1">
    <location>
        <begin position="274"/>
        <end position="294"/>
    </location>
</feature>
<keyword evidence="4" id="KW-1185">Reference proteome</keyword>
<name>A0ABP4ER39_9ACTN</name>
<proteinExistence type="predicted"/>
<evidence type="ECO:0000259" key="2">
    <source>
        <dbReference type="Pfam" id="PF15644"/>
    </source>
</evidence>